<evidence type="ECO:0000259" key="2">
    <source>
        <dbReference type="Pfam" id="PF11817"/>
    </source>
</evidence>
<comment type="caution">
    <text evidence="3">The sequence shown here is derived from an EMBL/GenBank/DDBJ whole genome shotgun (WGS) entry which is preliminary data.</text>
</comment>
<name>A0A854QQA2_CRYNE</name>
<dbReference type="PANTHER" id="PTHR14374:SF0">
    <property type="entry name" value="TRAFFICKING PROTEIN PARTICLE COMPLEX SUBUNIT 11"/>
    <property type="match status" value="1"/>
</dbReference>
<organism evidence="3 4">
    <name type="scientific">Cryptococcus neoformans Tu259-1</name>
    <dbReference type="NCBI Taxonomy" id="1230072"/>
    <lineage>
        <taxon>Eukaryota</taxon>
        <taxon>Fungi</taxon>
        <taxon>Dikarya</taxon>
        <taxon>Basidiomycota</taxon>
        <taxon>Agaricomycotina</taxon>
        <taxon>Tremellomycetes</taxon>
        <taxon>Tremellales</taxon>
        <taxon>Cryptococcaceae</taxon>
        <taxon>Cryptococcus</taxon>
        <taxon>Cryptococcus neoformans species complex</taxon>
    </lineage>
</organism>
<proteinExistence type="predicted"/>
<reference evidence="3 4" key="1">
    <citation type="submission" date="2017-06" db="EMBL/GenBank/DDBJ databases">
        <title>Global population genomics of the pathogenic fungus Cryptococcus neoformans var. grubii.</title>
        <authorList>
            <person name="Cuomo C."/>
            <person name="Litvintseva A."/>
            <person name="Chen Y."/>
            <person name="Young S."/>
            <person name="Zeng Q."/>
            <person name="Chapman S."/>
            <person name="Gujja S."/>
            <person name="Saif S."/>
            <person name="Birren B."/>
        </authorList>
    </citation>
    <scope>NUCLEOTIDE SEQUENCE [LARGE SCALE GENOMIC DNA]</scope>
    <source>
        <strain evidence="3 4">Tu259-1</strain>
    </source>
</reference>
<dbReference type="InterPro" id="IPR021773">
    <property type="entry name" value="TPC11"/>
</dbReference>
<dbReference type="Proteomes" id="UP000199727">
    <property type="component" value="Unassembled WGS sequence"/>
</dbReference>
<sequence length="1252" mass="138371">MNSYPGEFLAHPQPLMFIAGLSPPTISNPNVDRERSSSVATTDSTRRPSGGTFLDTAVPAHSPSPTAEESLPKSPNVDMDQNGEGILDVQQRDEEGTLPVDERDQQFNELVANLRGALSKMGGKGRVWLDPKGRKEFRILLVEKGVRLPMRKISSPTTTPSLNDPTVPTAPHSPLSPLVPSSPLYPDGLIAPVWVRKHAELIPSVFVLFLRLYESPIRHMPSDETAEETQAREAEEKQKEKEMDDLLIKEIGDRRRKLGERGIKLTVVLMASSQTLDSPALDPRLSYLRRASALSSKASLFVLSPVSVDQLPDFILSLQDALYESSMDYYNAHAKRVRRKRSRVPASMPIHAPTTTAQGFKVLGPQGWAVRYDWKMGWFAEVRGEVDVARRHYEDCWNELAKMFSSTTTLPPRTKRWAEAKVLADCVAVRICKLSLYEGDGSRALNSFHVHLKRFGDLSRGWGIGEETFEFWSWVARQYRVFAELLEMAQQHNLRIIIPPPTFPTLESSAGPQSLSYLATPISSQNPTQVLQHPAYYYYTAACGTLKRQERFKEALDSENDAMGSEAAKSSGYVSSTAPGFANEKKVDHAALVIELFSKAYSLLKDLPSPSNRTALYIAYRIAETYNLSGQHEMAIRFFDRISHSFKNEKWTELVQGIRKMWYESAKAAGSVDGVGKLLLEMMCAGSGINDEEREGLQEEFFTLLKTTSPSNTNPIVIDMDGPSDSELLDVRAGFWQAESVVSKSVPYQVTLRCPDNVIIGDLEFNNLEIRFSDERPPVTFVSSNSVVDEPIQIITTDSGQASLRWQPKQTLVINGLLASSLEGEVQLTSIKLVLKQGSWTFEFVFIPGEISEWTTKKGASDCGERLATSVFFGPQPHAVDLQVLHHPFAFVGETLPIEVKVANNDDRKMNVALSVFLQPTEDGEDEGSIIEAGENRSSTLLQNIPLGLLEPGASSSQSIKLFVPKECTKIVDFSLQSTTQIPSPSNSLDTFPTLDRTEEVSRTVVIPVPRPFVVESSVKLTHKGKIGGEGVVGLTVKVGGPRGMIVEGLELVANADDKEVKTRSSSLEGAQSPEEWNEETSYGVWAVFDLAPGHRGAAGNPVQIPAELVFSWRSSESSDLLIKTKHPLPPLFIPPPTDSFLISTLHLPTPPIVPRHSAFPLTVTVLNTHPNYISSQVSVTVDTAENFVWVGDRNVRLPEILPGKEVAVKLECIALGGSGWVKVPKISIWDGTGEEREEVRIRGDGIIYIQP</sequence>
<evidence type="ECO:0000256" key="1">
    <source>
        <dbReference type="SAM" id="MobiDB-lite"/>
    </source>
</evidence>
<dbReference type="PANTHER" id="PTHR14374">
    <property type="entry name" value="FOIE GRAS"/>
    <property type="match status" value="1"/>
</dbReference>
<protein>
    <recommendedName>
        <fullName evidence="2">Trafficking protein particle complex subunit 11 domain-containing protein</fullName>
    </recommendedName>
</protein>
<dbReference type="AlphaFoldDB" id="A0A854QQA2"/>
<feature type="compositionally biased region" description="Basic and acidic residues" evidence="1">
    <location>
        <begin position="229"/>
        <end position="241"/>
    </location>
</feature>
<feature type="region of interest" description="Disordered" evidence="1">
    <location>
        <begin position="152"/>
        <end position="174"/>
    </location>
</feature>
<evidence type="ECO:0000313" key="3">
    <source>
        <dbReference type="EMBL" id="OXG27339.1"/>
    </source>
</evidence>
<dbReference type="EMBL" id="AMKT01000020">
    <property type="protein sequence ID" value="OXG27339.1"/>
    <property type="molecule type" value="Genomic_DNA"/>
</dbReference>
<accession>A0A854QQA2</accession>
<dbReference type="OrthoDB" id="6278596at2759"/>
<evidence type="ECO:0000313" key="4">
    <source>
        <dbReference type="Proteomes" id="UP000199727"/>
    </source>
</evidence>
<dbReference type="Pfam" id="PF11817">
    <property type="entry name" value="Foie-gras_1"/>
    <property type="match status" value="1"/>
</dbReference>
<feature type="domain" description="Trafficking protein particle complex subunit 11" evidence="2">
    <location>
        <begin position="416"/>
        <end position="683"/>
    </location>
</feature>
<feature type="compositionally biased region" description="Polar residues" evidence="1">
    <location>
        <begin position="154"/>
        <end position="166"/>
    </location>
</feature>
<feature type="region of interest" description="Disordered" evidence="1">
    <location>
        <begin position="221"/>
        <end position="241"/>
    </location>
</feature>
<feature type="region of interest" description="Disordered" evidence="1">
    <location>
        <begin position="26"/>
        <end position="82"/>
    </location>
</feature>
<gene>
    <name evidence="3" type="ORF">C361_01142</name>
</gene>